<dbReference type="RefSeq" id="WP_179726652.1">
    <property type="nucleotide sequence ID" value="NZ_BAABEF010000001.1"/>
</dbReference>
<protein>
    <submittedName>
        <fullName evidence="3">F0F1-type ATP synthase assembly protein I</fullName>
    </submittedName>
</protein>
<evidence type="ECO:0000313" key="4">
    <source>
        <dbReference type="Proteomes" id="UP000582231"/>
    </source>
</evidence>
<keyword evidence="2" id="KW-0472">Membrane</keyword>
<dbReference type="Proteomes" id="UP000582231">
    <property type="component" value="Unassembled WGS sequence"/>
</dbReference>
<keyword evidence="4" id="KW-1185">Reference proteome</keyword>
<sequence>MSQPEEKPQGDPWHAFGYVVAGVAFYGFLGWLADRWLGTTFLVAVGILAGAALGIFMTARRFRTMPLAPPAPPVPPDSPKPDSSDEQ</sequence>
<keyword evidence="2" id="KW-0812">Transmembrane</keyword>
<gene>
    <name evidence="3" type="ORF">BJ958_001949</name>
</gene>
<evidence type="ECO:0000313" key="3">
    <source>
        <dbReference type="EMBL" id="NYD30403.1"/>
    </source>
</evidence>
<comment type="caution">
    <text evidence="3">The sequence shown here is derived from an EMBL/GenBank/DDBJ whole genome shotgun (WGS) entry which is preliminary data.</text>
</comment>
<evidence type="ECO:0000256" key="2">
    <source>
        <dbReference type="SAM" id="Phobius"/>
    </source>
</evidence>
<feature type="transmembrane region" description="Helical" evidence="2">
    <location>
        <begin position="12"/>
        <end position="33"/>
    </location>
</feature>
<name>A0A852R6D9_9ACTN</name>
<keyword evidence="2" id="KW-1133">Transmembrane helix</keyword>
<reference evidence="3 4" key="1">
    <citation type="submission" date="2020-07" db="EMBL/GenBank/DDBJ databases">
        <title>Sequencing the genomes of 1000 actinobacteria strains.</title>
        <authorList>
            <person name="Klenk H.-P."/>
        </authorList>
    </citation>
    <scope>NUCLEOTIDE SEQUENCE [LARGE SCALE GENOMIC DNA]</scope>
    <source>
        <strain evidence="3 4">DSM 19082</strain>
    </source>
</reference>
<accession>A0A852R6D9</accession>
<evidence type="ECO:0000256" key="1">
    <source>
        <dbReference type="SAM" id="MobiDB-lite"/>
    </source>
</evidence>
<organism evidence="3 4">
    <name type="scientific">Nocardioides kongjuensis</name>
    <dbReference type="NCBI Taxonomy" id="349522"/>
    <lineage>
        <taxon>Bacteria</taxon>
        <taxon>Bacillati</taxon>
        <taxon>Actinomycetota</taxon>
        <taxon>Actinomycetes</taxon>
        <taxon>Propionibacteriales</taxon>
        <taxon>Nocardioidaceae</taxon>
        <taxon>Nocardioides</taxon>
    </lineage>
</organism>
<feature type="transmembrane region" description="Helical" evidence="2">
    <location>
        <begin position="39"/>
        <end position="59"/>
    </location>
</feature>
<dbReference type="AlphaFoldDB" id="A0A852R6D9"/>
<proteinExistence type="predicted"/>
<dbReference type="EMBL" id="JACCBF010000001">
    <property type="protein sequence ID" value="NYD30403.1"/>
    <property type="molecule type" value="Genomic_DNA"/>
</dbReference>
<feature type="region of interest" description="Disordered" evidence="1">
    <location>
        <begin position="67"/>
        <end position="87"/>
    </location>
</feature>
<feature type="compositionally biased region" description="Pro residues" evidence="1">
    <location>
        <begin position="67"/>
        <end position="78"/>
    </location>
</feature>